<dbReference type="AlphaFoldDB" id="A0AAD5KAN7"/>
<dbReference type="SUPFAM" id="SSF52047">
    <property type="entry name" value="RNI-like"/>
    <property type="match status" value="1"/>
</dbReference>
<evidence type="ECO:0000259" key="2">
    <source>
        <dbReference type="PROSITE" id="PS50181"/>
    </source>
</evidence>
<dbReference type="CDD" id="cd09917">
    <property type="entry name" value="F-box_SF"/>
    <property type="match status" value="1"/>
</dbReference>
<dbReference type="Gene3D" id="1.20.1280.50">
    <property type="match status" value="1"/>
</dbReference>
<feature type="domain" description="F-box" evidence="2">
    <location>
        <begin position="52"/>
        <end position="100"/>
    </location>
</feature>
<dbReference type="InterPro" id="IPR032675">
    <property type="entry name" value="LRR_dom_sf"/>
</dbReference>
<keyword evidence="1" id="KW-0472">Membrane</keyword>
<dbReference type="Proteomes" id="UP001209540">
    <property type="component" value="Unassembled WGS sequence"/>
</dbReference>
<dbReference type="InterPro" id="IPR036047">
    <property type="entry name" value="F-box-like_dom_sf"/>
</dbReference>
<dbReference type="PROSITE" id="PS50181">
    <property type="entry name" value="FBOX"/>
    <property type="match status" value="1"/>
</dbReference>
<dbReference type="PANTHER" id="PTHR13318">
    <property type="entry name" value="PARTNER OF PAIRED, ISOFORM B-RELATED"/>
    <property type="match status" value="1"/>
</dbReference>
<name>A0AAD5KAN7_9FUNG</name>
<dbReference type="InterPro" id="IPR001810">
    <property type="entry name" value="F-box_dom"/>
</dbReference>
<proteinExistence type="predicted"/>
<organism evidence="3 4">
    <name type="scientific">Phascolomyces articulosus</name>
    <dbReference type="NCBI Taxonomy" id="60185"/>
    <lineage>
        <taxon>Eukaryota</taxon>
        <taxon>Fungi</taxon>
        <taxon>Fungi incertae sedis</taxon>
        <taxon>Mucoromycota</taxon>
        <taxon>Mucoromycotina</taxon>
        <taxon>Mucoromycetes</taxon>
        <taxon>Mucorales</taxon>
        <taxon>Lichtheimiaceae</taxon>
        <taxon>Phascolomyces</taxon>
    </lineage>
</organism>
<evidence type="ECO:0000313" key="4">
    <source>
        <dbReference type="Proteomes" id="UP001209540"/>
    </source>
</evidence>
<reference evidence="3" key="1">
    <citation type="journal article" date="2022" name="IScience">
        <title>Evolution of zygomycete secretomes and the origins of terrestrial fungal ecologies.</title>
        <authorList>
            <person name="Chang Y."/>
            <person name="Wang Y."/>
            <person name="Mondo S."/>
            <person name="Ahrendt S."/>
            <person name="Andreopoulos W."/>
            <person name="Barry K."/>
            <person name="Beard J."/>
            <person name="Benny G.L."/>
            <person name="Blankenship S."/>
            <person name="Bonito G."/>
            <person name="Cuomo C."/>
            <person name="Desiro A."/>
            <person name="Gervers K.A."/>
            <person name="Hundley H."/>
            <person name="Kuo A."/>
            <person name="LaButti K."/>
            <person name="Lang B.F."/>
            <person name="Lipzen A."/>
            <person name="O'Donnell K."/>
            <person name="Pangilinan J."/>
            <person name="Reynolds N."/>
            <person name="Sandor L."/>
            <person name="Smith M.E."/>
            <person name="Tsang A."/>
            <person name="Grigoriev I.V."/>
            <person name="Stajich J.E."/>
            <person name="Spatafora J.W."/>
        </authorList>
    </citation>
    <scope>NUCLEOTIDE SEQUENCE</scope>
    <source>
        <strain evidence="3">RSA 2281</strain>
    </source>
</reference>
<dbReference type="Pfam" id="PF12937">
    <property type="entry name" value="F-box-like"/>
    <property type="match status" value="1"/>
</dbReference>
<dbReference type="SMART" id="SM00256">
    <property type="entry name" value="FBOX"/>
    <property type="match status" value="1"/>
</dbReference>
<feature type="transmembrane region" description="Helical" evidence="1">
    <location>
        <begin position="27"/>
        <end position="50"/>
    </location>
</feature>
<keyword evidence="1" id="KW-1133">Transmembrane helix</keyword>
<evidence type="ECO:0000256" key="1">
    <source>
        <dbReference type="SAM" id="Phobius"/>
    </source>
</evidence>
<dbReference type="EMBL" id="JAIXMP010000012">
    <property type="protein sequence ID" value="KAI9264321.1"/>
    <property type="molecule type" value="Genomic_DNA"/>
</dbReference>
<gene>
    <name evidence="3" type="ORF">BDA99DRAFT_509007</name>
</gene>
<sequence>MSDRTLCSLYHTSFLFFFFNQLEKEVLSSWLCLLLLYFTHWFSQIIIIIIMRDFTHLLPPEIVSHVLLYLDQKDSIECMTVCHRWFELFPKYTTPIWNQLNINNKSWRYPNHAMLLCLGSHVKTVSIKFLYTWPILQQLARLNCGIQSLKMVHYDFRYYDMDKWPATLGLFANTLTELVIDYQQYDISLTMLLDTLPALTHLTVELVNTTSTSLIVESSSNNSTVNSHSSNIVYLCLDSLFKFNVRIHPVLRRCPQLKFLLISNFNKKSDHQQHTLSLPEIQTTLDTCPHLQYISTRQINVEYLAQAKKLEKRWIKLSKENIITPSSHSDNNDINHITIGTASQGMENRNKAKNNIVHQVNRGLCEFEFTGDIQQAHMTSILTQSQQTLEHLHFSFVDAEQITHYLLKHEHFPQLKSIELTSLYNLTENIKWIYNDMFHLHYRQIEHLYLDLNGIELQNDRNSTLQELLDHLVEAASQMSKLRYLILDFEYDCYVECNNLDLLVTTTRNNNNNDLRFVILINIPISDKELLALGHLPQLRSLQLWGCDTHRQLTEEGFIAFANVLINKKTNSKIKYMGLHCDDQGKVTDMVLGHLVRIESLKTLRIANNNDITDDGVNLFGKKKKLELNACQSVSPDNSNAIFLNESVANS</sequence>
<dbReference type="SUPFAM" id="SSF81383">
    <property type="entry name" value="F-box domain"/>
    <property type="match status" value="1"/>
</dbReference>
<protein>
    <recommendedName>
        <fullName evidence="2">F-box domain-containing protein</fullName>
    </recommendedName>
</protein>
<keyword evidence="4" id="KW-1185">Reference proteome</keyword>
<dbReference type="GO" id="GO:0019005">
    <property type="term" value="C:SCF ubiquitin ligase complex"/>
    <property type="evidence" value="ECO:0007669"/>
    <property type="project" value="TreeGrafter"/>
</dbReference>
<comment type="caution">
    <text evidence="3">The sequence shown here is derived from an EMBL/GenBank/DDBJ whole genome shotgun (WGS) entry which is preliminary data.</text>
</comment>
<keyword evidence="1" id="KW-0812">Transmembrane</keyword>
<dbReference type="GO" id="GO:0031146">
    <property type="term" value="P:SCF-dependent proteasomal ubiquitin-dependent protein catabolic process"/>
    <property type="evidence" value="ECO:0007669"/>
    <property type="project" value="TreeGrafter"/>
</dbReference>
<reference evidence="3" key="2">
    <citation type="submission" date="2023-02" db="EMBL/GenBank/DDBJ databases">
        <authorList>
            <consortium name="DOE Joint Genome Institute"/>
            <person name="Mondo S.J."/>
            <person name="Chang Y."/>
            <person name="Wang Y."/>
            <person name="Ahrendt S."/>
            <person name="Andreopoulos W."/>
            <person name="Barry K."/>
            <person name="Beard J."/>
            <person name="Benny G.L."/>
            <person name="Blankenship S."/>
            <person name="Bonito G."/>
            <person name="Cuomo C."/>
            <person name="Desiro A."/>
            <person name="Gervers K.A."/>
            <person name="Hundley H."/>
            <person name="Kuo A."/>
            <person name="LaButti K."/>
            <person name="Lang B.F."/>
            <person name="Lipzen A."/>
            <person name="O'Donnell K."/>
            <person name="Pangilinan J."/>
            <person name="Reynolds N."/>
            <person name="Sandor L."/>
            <person name="Smith M.W."/>
            <person name="Tsang A."/>
            <person name="Grigoriev I.V."/>
            <person name="Stajich J.E."/>
            <person name="Spatafora J.W."/>
        </authorList>
    </citation>
    <scope>NUCLEOTIDE SEQUENCE</scope>
    <source>
        <strain evidence="3">RSA 2281</strain>
    </source>
</reference>
<dbReference type="Gene3D" id="3.80.10.10">
    <property type="entry name" value="Ribonuclease Inhibitor"/>
    <property type="match status" value="1"/>
</dbReference>
<dbReference type="PANTHER" id="PTHR13318:SF95">
    <property type="entry name" value="F-BOX PROTEIN YLR352W"/>
    <property type="match status" value="1"/>
</dbReference>
<evidence type="ECO:0000313" key="3">
    <source>
        <dbReference type="EMBL" id="KAI9264321.1"/>
    </source>
</evidence>
<accession>A0AAD5KAN7</accession>